<name>A0A8H7JAG4_9PLEO</name>
<dbReference type="InterPro" id="IPR052523">
    <property type="entry name" value="Trichothecene_AcTrans"/>
</dbReference>
<organism evidence="2 3">
    <name type="scientific">Ascochyta lentis</name>
    <dbReference type="NCBI Taxonomy" id="205686"/>
    <lineage>
        <taxon>Eukaryota</taxon>
        <taxon>Fungi</taxon>
        <taxon>Dikarya</taxon>
        <taxon>Ascomycota</taxon>
        <taxon>Pezizomycotina</taxon>
        <taxon>Dothideomycetes</taxon>
        <taxon>Pleosporomycetidae</taxon>
        <taxon>Pleosporales</taxon>
        <taxon>Pleosporineae</taxon>
        <taxon>Didymellaceae</taxon>
        <taxon>Ascochyta</taxon>
    </lineage>
</organism>
<dbReference type="InterPro" id="IPR000182">
    <property type="entry name" value="GNAT_dom"/>
</dbReference>
<dbReference type="PANTHER" id="PTHR42791:SF17">
    <property type="entry name" value="ACETYLTRANSFERASE, GNAT FAMILY FAMILY (AFU_ORTHOLOGUE AFUA_8G05690)"/>
    <property type="match status" value="1"/>
</dbReference>
<sequence length="236" mass="26903">MGFVVLPALIADISAVYDVYFEAFKGHPITRALFPSATEEDLTNPESEFRCGHLQLRLCFRIPVANRITVRLILPMYCSTGKIVGMALWDVYLTPSTWKKGEIGWLQGKERERAEAMIGLLWDAREKMWSNERYLYCHLVAVRPDSQRRGIGELLVEYGKKIATQAHLPIYTESSRAAIKLYENSGFSWLKERLIHKPENLLPGMADSRPEDREVPLCVWLPGGDERLLPKGVELA</sequence>
<proteinExistence type="predicted"/>
<dbReference type="EMBL" id="RZGK01000003">
    <property type="protein sequence ID" value="KAF9700006.1"/>
    <property type="molecule type" value="Genomic_DNA"/>
</dbReference>
<feature type="domain" description="N-acetyltransferase" evidence="1">
    <location>
        <begin position="60"/>
        <end position="208"/>
    </location>
</feature>
<accession>A0A8H7JAG4</accession>
<dbReference type="Gene3D" id="3.40.630.30">
    <property type="match status" value="1"/>
</dbReference>
<evidence type="ECO:0000313" key="2">
    <source>
        <dbReference type="EMBL" id="KAF9700006.1"/>
    </source>
</evidence>
<comment type="caution">
    <text evidence="2">The sequence shown here is derived from an EMBL/GenBank/DDBJ whole genome shotgun (WGS) entry which is preliminary data.</text>
</comment>
<dbReference type="Proteomes" id="UP000651452">
    <property type="component" value="Unassembled WGS sequence"/>
</dbReference>
<protein>
    <recommendedName>
        <fullName evidence="1">N-acetyltransferase domain-containing protein</fullName>
    </recommendedName>
</protein>
<evidence type="ECO:0000313" key="3">
    <source>
        <dbReference type="Proteomes" id="UP000651452"/>
    </source>
</evidence>
<dbReference type="InterPro" id="IPR016181">
    <property type="entry name" value="Acyl_CoA_acyltransferase"/>
</dbReference>
<dbReference type="Pfam" id="PF13508">
    <property type="entry name" value="Acetyltransf_7"/>
    <property type="match status" value="1"/>
</dbReference>
<dbReference type="SUPFAM" id="SSF55729">
    <property type="entry name" value="Acyl-CoA N-acyltransferases (Nat)"/>
    <property type="match status" value="1"/>
</dbReference>
<evidence type="ECO:0000259" key="1">
    <source>
        <dbReference type="PROSITE" id="PS51186"/>
    </source>
</evidence>
<dbReference type="PROSITE" id="PS51186">
    <property type="entry name" value="GNAT"/>
    <property type="match status" value="1"/>
</dbReference>
<dbReference type="GO" id="GO:0016747">
    <property type="term" value="F:acyltransferase activity, transferring groups other than amino-acyl groups"/>
    <property type="evidence" value="ECO:0007669"/>
    <property type="project" value="InterPro"/>
</dbReference>
<reference evidence="2" key="2">
    <citation type="submission" date="2020-09" db="EMBL/GenBank/DDBJ databases">
        <title>Reference genome assembly for Australian Ascochyta lentis isolate Al4.</title>
        <authorList>
            <person name="Lee R.C."/>
            <person name="Farfan-Caceres L.M."/>
            <person name="Debler J.W."/>
            <person name="Williams A.H."/>
            <person name="Henares B.M."/>
        </authorList>
    </citation>
    <scope>NUCLEOTIDE SEQUENCE</scope>
    <source>
        <strain evidence="2">Al4</strain>
    </source>
</reference>
<dbReference type="CDD" id="cd04301">
    <property type="entry name" value="NAT_SF"/>
    <property type="match status" value="1"/>
</dbReference>
<keyword evidence="3" id="KW-1185">Reference proteome</keyword>
<dbReference type="PANTHER" id="PTHR42791">
    <property type="entry name" value="GNAT FAMILY ACETYLTRANSFERASE"/>
    <property type="match status" value="1"/>
</dbReference>
<gene>
    <name evidence="2" type="ORF">EKO04_001459</name>
</gene>
<dbReference type="OrthoDB" id="2115692at2759"/>
<reference evidence="2" key="1">
    <citation type="submission" date="2018-12" db="EMBL/GenBank/DDBJ databases">
        <authorList>
            <person name="Syme R.A."/>
            <person name="Farfan-Caceres L."/>
            <person name="Lichtenzveig J."/>
        </authorList>
    </citation>
    <scope>NUCLEOTIDE SEQUENCE</scope>
    <source>
        <strain evidence="2">Al4</strain>
    </source>
</reference>
<dbReference type="AlphaFoldDB" id="A0A8H7JAG4"/>